<evidence type="ECO:0000313" key="3">
    <source>
        <dbReference type="Proteomes" id="UP000645828"/>
    </source>
</evidence>
<protein>
    <submittedName>
        <fullName evidence="2">(raccoon dog) hypothetical protein</fullName>
    </submittedName>
</protein>
<sequence length="72" mass="7792">MVLAPLAVSPFMSLLQLLRVEVRGSAFYSLLPERQVFQSIAFCSKDPRPVGSEAGDGTCPGQLISLPDRQCP</sequence>
<dbReference type="EMBL" id="CAJHUB010000681">
    <property type="protein sequence ID" value="CAD7678890.1"/>
    <property type="molecule type" value="Genomic_DNA"/>
</dbReference>
<comment type="caution">
    <text evidence="2">The sequence shown here is derived from an EMBL/GenBank/DDBJ whole genome shotgun (WGS) entry which is preliminary data.</text>
</comment>
<reference evidence="2" key="1">
    <citation type="submission" date="2020-12" db="EMBL/GenBank/DDBJ databases">
        <authorList>
            <consortium name="Molecular Ecology Group"/>
        </authorList>
    </citation>
    <scope>NUCLEOTIDE SEQUENCE</scope>
    <source>
        <strain evidence="2">TBG_1078</strain>
    </source>
</reference>
<evidence type="ECO:0000256" key="1">
    <source>
        <dbReference type="SAM" id="MobiDB-lite"/>
    </source>
</evidence>
<dbReference type="AlphaFoldDB" id="A0A811YMZ4"/>
<gene>
    <name evidence="2" type="ORF">NYPRO_LOCUS11688</name>
</gene>
<dbReference type="Proteomes" id="UP000645828">
    <property type="component" value="Unassembled WGS sequence"/>
</dbReference>
<evidence type="ECO:0000313" key="2">
    <source>
        <dbReference type="EMBL" id="CAD7678890.1"/>
    </source>
</evidence>
<feature type="region of interest" description="Disordered" evidence="1">
    <location>
        <begin position="50"/>
        <end position="72"/>
    </location>
</feature>
<organism evidence="2 3">
    <name type="scientific">Nyctereutes procyonoides</name>
    <name type="common">Raccoon dog</name>
    <name type="synonym">Canis procyonoides</name>
    <dbReference type="NCBI Taxonomy" id="34880"/>
    <lineage>
        <taxon>Eukaryota</taxon>
        <taxon>Metazoa</taxon>
        <taxon>Chordata</taxon>
        <taxon>Craniata</taxon>
        <taxon>Vertebrata</taxon>
        <taxon>Euteleostomi</taxon>
        <taxon>Mammalia</taxon>
        <taxon>Eutheria</taxon>
        <taxon>Laurasiatheria</taxon>
        <taxon>Carnivora</taxon>
        <taxon>Caniformia</taxon>
        <taxon>Canidae</taxon>
        <taxon>Nyctereutes</taxon>
    </lineage>
</organism>
<proteinExistence type="predicted"/>
<name>A0A811YMZ4_NYCPR</name>
<keyword evidence="3" id="KW-1185">Reference proteome</keyword>
<accession>A0A811YMZ4</accession>